<gene>
    <name evidence="1" type="ORF">K503DRAFT_804782</name>
</gene>
<sequence length="139" mass="15154">MAGLPDEQDYYVITGESYGTKQPIGIAFDEGEGIIRTTPGKKTAWTLEYIDKKKGIVKGIHPESGLHAAIPEDLDGLARHVVEPQHWALQKTDGGVSVSRVVNGEELFVHVDNEGRVTASPQSKLKEIPSWVLQPVNAV</sequence>
<accession>A0A1B7MK26</accession>
<dbReference type="InParanoid" id="A0A1B7MK26"/>
<evidence type="ECO:0000313" key="2">
    <source>
        <dbReference type="Proteomes" id="UP000092154"/>
    </source>
</evidence>
<organism evidence="1 2">
    <name type="scientific">Rhizopogon vinicolor AM-OR11-026</name>
    <dbReference type="NCBI Taxonomy" id="1314800"/>
    <lineage>
        <taxon>Eukaryota</taxon>
        <taxon>Fungi</taxon>
        <taxon>Dikarya</taxon>
        <taxon>Basidiomycota</taxon>
        <taxon>Agaricomycotina</taxon>
        <taxon>Agaricomycetes</taxon>
        <taxon>Agaricomycetidae</taxon>
        <taxon>Boletales</taxon>
        <taxon>Suillineae</taxon>
        <taxon>Rhizopogonaceae</taxon>
        <taxon>Rhizopogon</taxon>
    </lineage>
</organism>
<reference evidence="1 2" key="1">
    <citation type="submission" date="2016-06" db="EMBL/GenBank/DDBJ databases">
        <title>Comparative genomics of the ectomycorrhizal sister species Rhizopogon vinicolor and Rhizopogon vesiculosus (Basidiomycota: Boletales) reveals a divergence of the mating type B locus.</title>
        <authorList>
            <consortium name="DOE Joint Genome Institute"/>
            <person name="Mujic A.B."/>
            <person name="Kuo A."/>
            <person name="Tritt A."/>
            <person name="Lipzen A."/>
            <person name="Chen C."/>
            <person name="Johnson J."/>
            <person name="Sharma A."/>
            <person name="Barry K."/>
            <person name="Grigoriev I.V."/>
            <person name="Spatafora J.W."/>
        </authorList>
    </citation>
    <scope>NUCLEOTIDE SEQUENCE [LARGE SCALE GENOMIC DNA]</scope>
    <source>
        <strain evidence="1 2">AM-OR11-026</strain>
    </source>
</reference>
<dbReference type="Proteomes" id="UP000092154">
    <property type="component" value="Unassembled WGS sequence"/>
</dbReference>
<proteinExistence type="predicted"/>
<evidence type="ECO:0000313" key="1">
    <source>
        <dbReference type="EMBL" id="OAX32956.1"/>
    </source>
</evidence>
<name>A0A1B7MK26_9AGAM</name>
<dbReference type="OrthoDB" id="2707749at2759"/>
<keyword evidence="2" id="KW-1185">Reference proteome</keyword>
<protein>
    <submittedName>
        <fullName evidence="1">Uncharacterized protein</fullName>
    </submittedName>
</protein>
<dbReference type="EMBL" id="KV448872">
    <property type="protein sequence ID" value="OAX32956.1"/>
    <property type="molecule type" value="Genomic_DNA"/>
</dbReference>
<dbReference type="AlphaFoldDB" id="A0A1B7MK26"/>